<feature type="domain" description="BZIP" evidence="7">
    <location>
        <begin position="425"/>
        <end position="488"/>
    </location>
</feature>
<organism evidence="8 9">
    <name type="scientific">Linnemannia elongata AG-77</name>
    <dbReference type="NCBI Taxonomy" id="1314771"/>
    <lineage>
        <taxon>Eukaryota</taxon>
        <taxon>Fungi</taxon>
        <taxon>Fungi incertae sedis</taxon>
        <taxon>Mucoromycota</taxon>
        <taxon>Mortierellomycotina</taxon>
        <taxon>Mortierellomycetes</taxon>
        <taxon>Mortierellales</taxon>
        <taxon>Mortierellaceae</taxon>
        <taxon>Linnemannia</taxon>
    </lineage>
</organism>
<feature type="compositionally biased region" description="Basic and acidic residues" evidence="6">
    <location>
        <begin position="417"/>
        <end position="427"/>
    </location>
</feature>
<gene>
    <name evidence="8" type="ORF">K457DRAFT_17768</name>
</gene>
<reference evidence="8 9" key="1">
    <citation type="submission" date="2016-05" db="EMBL/GenBank/DDBJ databases">
        <title>Genome sequencing reveals origins of a unique bacterial endosymbiosis in the earliest lineages of terrestrial Fungi.</title>
        <authorList>
            <consortium name="DOE Joint Genome Institute"/>
            <person name="Uehling J."/>
            <person name="Gryganskyi A."/>
            <person name="Hameed K."/>
            <person name="Tschaplinski T."/>
            <person name="Misztal P."/>
            <person name="Wu S."/>
            <person name="Desiro A."/>
            <person name="Vande Pol N."/>
            <person name="Du Z.-Y."/>
            <person name="Zienkiewicz A."/>
            <person name="Zienkiewicz K."/>
            <person name="Morin E."/>
            <person name="Tisserant E."/>
            <person name="Splivallo R."/>
            <person name="Hainaut M."/>
            <person name="Henrissat B."/>
            <person name="Ohm R."/>
            <person name="Kuo A."/>
            <person name="Yan J."/>
            <person name="Lipzen A."/>
            <person name="Nolan M."/>
            <person name="Labutti K."/>
            <person name="Barry K."/>
            <person name="Goldstein A."/>
            <person name="Labbe J."/>
            <person name="Schadt C."/>
            <person name="Tuskan G."/>
            <person name="Grigoriev I."/>
            <person name="Martin F."/>
            <person name="Vilgalys R."/>
            <person name="Bonito G."/>
        </authorList>
    </citation>
    <scope>NUCLEOTIDE SEQUENCE [LARGE SCALE GENOMIC DNA]</scope>
    <source>
        <strain evidence="8 9">AG-77</strain>
    </source>
</reference>
<evidence type="ECO:0000256" key="2">
    <source>
        <dbReference type="ARBA" id="ARBA00023015"/>
    </source>
</evidence>
<dbReference type="SUPFAM" id="SSF57959">
    <property type="entry name" value="Leucine zipper domain"/>
    <property type="match status" value="1"/>
</dbReference>
<keyword evidence="5" id="KW-0539">Nucleus</keyword>
<evidence type="ECO:0000256" key="1">
    <source>
        <dbReference type="ARBA" id="ARBA00004123"/>
    </source>
</evidence>
<proteinExistence type="predicted"/>
<evidence type="ECO:0000259" key="7">
    <source>
        <dbReference type="PROSITE" id="PS50217"/>
    </source>
</evidence>
<feature type="region of interest" description="Disordered" evidence="6">
    <location>
        <begin position="1"/>
        <end position="35"/>
    </location>
</feature>
<dbReference type="Gene3D" id="1.20.5.170">
    <property type="match status" value="1"/>
</dbReference>
<feature type="compositionally biased region" description="Pro residues" evidence="6">
    <location>
        <begin position="234"/>
        <end position="247"/>
    </location>
</feature>
<evidence type="ECO:0000256" key="5">
    <source>
        <dbReference type="ARBA" id="ARBA00023242"/>
    </source>
</evidence>
<dbReference type="GO" id="GO:0003677">
    <property type="term" value="F:DNA binding"/>
    <property type="evidence" value="ECO:0007669"/>
    <property type="project" value="UniProtKB-KW"/>
</dbReference>
<dbReference type="InterPro" id="IPR004827">
    <property type="entry name" value="bZIP"/>
</dbReference>
<accession>A0A197K388</accession>
<dbReference type="FunFam" id="1.20.5.170:FF:000053">
    <property type="entry name" value="BZIP transcription factor AtfA"/>
    <property type="match status" value="1"/>
</dbReference>
<dbReference type="STRING" id="1314771.A0A197K388"/>
<feature type="compositionally biased region" description="Basic residues" evidence="6">
    <location>
        <begin position="328"/>
        <end position="337"/>
    </location>
</feature>
<protein>
    <recommendedName>
        <fullName evidence="7">BZIP domain-containing protein</fullName>
    </recommendedName>
</protein>
<dbReference type="Pfam" id="PF00170">
    <property type="entry name" value="bZIP_1"/>
    <property type="match status" value="1"/>
</dbReference>
<keyword evidence="2" id="KW-0805">Transcription regulation</keyword>
<dbReference type="GO" id="GO:0003700">
    <property type="term" value="F:DNA-binding transcription factor activity"/>
    <property type="evidence" value="ECO:0007669"/>
    <property type="project" value="InterPro"/>
</dbReference>
<dbReference type="EMBL" id="KV442032">
    <property type="protein sequence ID" value="OAQ30924.1"/>
    <property type="molecule type" value="Genomic_DNA"/>
</dbReference>
<feature type="compositionally biased region" description="Polar residues" evidence="6">
    <location>
        <begin position="371"/>
        <end position="380"/>
    </location>
</feature>
<dbReference type="CDD" id="cd14687">
    <property type="entry name" value="bZIP_ATF2"/>
    <property type="match status" value="1"/>
</dbReference>
<dbReference type="Proteomes" id="UP000078512">
    <property type="component" value="Unassembled WGS sequence"/>
</dbReference>
<feature type="compositionally biased region" description="Polar residues" evidence="6">
    <location>
        <begin position="147"/>
        <end position="158"/>
    </location>
</feature>
<feature type="compositionally biased region" description="Pro residues" evidence="6">
    <location>
        <begin position="537"/>
        <end position="553"/>
    </location>
</feature>
<keyword evidence="3" id="KW-0238">DNA-binding</keyword>
<feature type="compositionally biased region" description="Polar residues" evidence="6">
    <location>
        <begin position="602"/>
        <end position="619"/>
    </location>
</feature>
<evidence type="ECO:0000256" key="6">
    <source>
        <dbReference type="SAM" id="MobiDB-lite"/>
    </source>
</evidence>
<evidence type="ECO:0000256" key="3">
    <source>
        <dbReference type="ARBA" id="ARBA00023125"/>
    </source>
</evidence>
<dbReference type="GO" id="GO:0005634">
    <property type="term" value="C:nucleus"/>
    <property type="evidence" value="ECO:0007669"/>
    <property type="project" value="UniProtKB-SubCell"/>
</dbReference>
<evidence type="ECO:0000313" key="9">
    <source>
        <dbReference type="Proteomes" id="UP000078512"/>
    </source>
</evidence>
<feature type="compositionally biased region" description="Polar residues" evidence="6">
    <location>
        <begin position="275"/>
        <end position="301"/>
    </location>
</feature>
<feature type="compositionally biased region" description="Low complexity" evidence="6">
    <location>
        <begin position="339"/>
        <end position="350"/>
    </location>
</feature>
<dbReference type="InterPro" id="IPR021755">
    <property type="entry name" value="TF_Aft1_HRA"/>
</dbReference>
<feature type="compositionally biased region" description="Low complexity" evidence="6">
    <location>
        <begin position="248"/>
        <end position="263"/>
    </location>
</feature>
<evidence type="ECO:0000256" key="4">
    <source>
        <dbReference type="ARBA" id="ARBA00023163"/>
    </source>
</evidence>
<feature type="region of interest" description="Disordered" evidence="6">
    <location>
        <begin position="509"/>
        <end position="619"/>
    </location>
</feature>
<dbReference type="Pfam" id="PF11786">
    <property type="entry name" value="Aft1_HRA"/>
    <property type="match status" value="1"/>
</dbReference>
<dbReference type="OrthoDB" id="295274at2759"/>
<dbReference type="InterPro" id="IPR051027">
    <property type="entry name" value="bZIP_transcription_factors"/>
</dbReference>
<name>A0A197K388_9FUNG</name>
<feature type="region of interest" description="Disordered" evidence="6">
    <location>
        <begin position="178"/>
        <end position="427"/>
    </location>
</feature>
<dbReference type="AlphaFoldDB" id="A0A197K388"/>
<dbReference type="SMART" id="SM00338">
    <property type="entry name" value="BRLZ"/>
    <property type="match status" value="1"/>
</dbReference>
<comment type="subcellular location">
    <subcellularLocation>
        <location evidence="1">Nucleus</location>
    </subcellularLocation>
</comment>
<keyword evidence="9" id="KW-1185">Reference proteome</keyword>
<feature type="compositionally biased region" description="Low complexity" evidence="6">
    <location>
        <begin position="79"/>
        <end position="96"/>
    </location>
</feature>
<dbReference type="PROSITE" id="PS50217">
    <property type="entry name" value="BZIP"/>
    <property type="match status" value="1"/>
</dbReference>
<sequence length="619" mass="65750">MTTVGSLPADLAPSNEAAGKSAMDLPPSPTNSVPFIVATSADDDKIQKPMAGPINGGSPMRFLQACSKLDMEPNPFEQSFAGGASSEKAGSAGGPSTETGLETPKPVLPPIASMSGRLAPGTDQFGWDAQSLRMGPLSPSMLEGPQQPINIEGKSQNPLPIGTFPPAAASINTVFTSGAPMAENGLPFVGLPGPLPVPPVAVQSTEPYPPSVYNQPHPMAQPQPQPSHQQQQPPSNPHGPPGGPGSRPPQHFTHPTTHQQQHQQPHDRYMPPQAPQQNMTNNNSHINQYGNLHLLSQQAQASRGPWIKRESTDSNGGAPYNQPPHPPHAGHPHHPQNHPHPSQSHSNAHPGPHQNNGQGIPGVGSHPPRNSVDSGFNQGTRRSRMTSEDYSDDSEQSSKNSANGGDNSNKKKAKPGPVDDKMDEEEKRKNFLERNRQAALKCRQRKKQWLTNLQAKVEYLTNDNEHLQGQTAALRDEIIHLKALLLAHKDCPVAQANGVYADSIGLPGHSGNMMNHSRPPHPMQQQQQAGPLRGGPGPGPGQPRGTLPPPPPSQLQQHPQGPGPMQGGPRMMNQPGPGPVAQQHVGPMGNVVGGGRPMSMMQDITPSASPSQGQANGRY</sequence>
<dbReference type="PANTHER" id="PTHR19304">
    <property type="entry name" value="CYCLIC-AMP RESPONSE ELEMENT BINDING PROTEIN"/>
    <property type="match status" value="1"/>
</dbReference>
<evidence type="ECO:0000313" key="8">
    <source>
        <dbReference type="EMBL" id="OAQ30924.1"/>
    </source>
</evidence>
<dbReference type="InterPro" id="IPR046347">
    <property type="entry name" value="bZIP_sf"/>
</dbReference>
<feature type="region of interest" description="Disordered" evidence="6">
    <location>
        <begin position="69"/>
        <end position="164"/>
    </location>
</feature>
<keyword evidence="4" id="KW-0804">Transcription</keyword>